<evidence type="ECO:0000259" key="4">
    <source>
        <dbReference type="Pfam" id="PF25888"/>
    </source>
</evidence>
<evidence type="ECO:0000256" key="2">
    <source>
        <dbReference type="SAM" id="MobiDB-lite"/>
    </source>
</evidence>
<dbReference type="RefSeq" id="WP_310259520.1">
    <property type="nucleotide sequence ID" value="NZ_JAVDWA010000004.1"/>
</dbReference>
<sequence>MTVHFQEVVPVDAYSVQSKGFLHEIDQKVLTMLYQPLVGAFAYSLYMTLWCEATMNQQKKKHQHLMNITQFSLKDILSGRKKLEAIGLLKTFTQDNEQTREYLYELQMPLSPKEFFTDGFLSIYLYNRLGQNRFIEVRDSFQVPFTDSSSYTDVTASFSEVFTSLHPSEMASKNFSEITENAETRDRTLFGKGTRGKLSLIEDTFDFEAMVNQISTFIVPKEVLNSQLKEAIYKLAYIYQLEPIDMSRQIQNVYYSTGEISVENLRREVQKWYRFEHEEGLPVLALRTQPIPLKAMQGMEPKTKEEELIKYFEEVSPYRLLEDYSGTTPAEVDLKLVAYCMLDQNLTPGVTNVLLDYVLSGNDMKLAKGLIERISSHWARKRIQTVPEAMALAREEKRKYKDWQDKKTKTTGYYNGKQQKPSVQLPDWLKQDSSENSVSKNNTESDTLYYDEEENRKWLESLANKSK</sequence>
<organism evidence="5 6">
    <name type="scientific">Fictibacillus barbaricus</name>
    <dbReference type="NCBI Taxonomy" id="182136"/>
    <lineage>
        <taxon>Bacteria</taxon>
        <taxon>Bacillati</taxon>
        <taxon>Bacillota</taxon>
        <taxon>Bacilli</taxon>
        <taxon>Bacillales</taxon>
        <taxon>Fictibacillaceae</taxon>
        <taxon>Fictibacillus</taxon>
    </lineage>
</organism>
<reference evidence="5 6" key="1">
    <citation type="submission" date="2023-07" db="EMBL/GenBank/DDBJ databases">
        <title>Sorghum-associated microbial communities from plants grown in Nebraska, USA.</title>
        <authorList>
            <person name="Schachtman D."/>
        </authorList>
    </citation>
    <scope>NUCLEOTIDE SEQUENCE [LARGE SCALE GENOMIC DNA]</scope>
    <source>
        <strain evidence="5 6">BE211</strain>
    </source>
</reference>
<dbReference type="EMBL" id="JAVDWA010000004">
    <property type="protein sequence ID" value="MDR7073746.1"/>
    <property type="molecule type" value="Genomic_DNA"/>
</dbReference>
<proteinExistence type="inferred from homology"/>
<feature type="domain" description="DnaB/C C-terminal" evidence="3">
    <location>
        <begin position="319"/>
        <end position="391"/>
    </location>
</feature>
<comment type="caution">
    <text evidence="5">The sequence shown here is derived from an EMBL/GenBank/DDBJ whole genome shotgun (WGS) entry which is preliminary data.</text>
</comment>
<evidence type="ECO:0000313" key="6">
    <source>
        <dbReference type="Proteomes" id="UP001258181"/>
    </source>
</evidence>
<dbReference type="InterPro" id="IPR006343">
    <property type="entry name" value="DnaB/C_C"/>
</dbReference>
<accession>A0ABU1U2Z2</accession>
<dbReference type="Pfam" id="PF07261">
    <property type="entry name" value="DnaB_2"/>
    <property type="match status" value="1"/>
</dbReference>
<dbReference type="Pfam" id="PF25888">
    <property type="entry name" value="WHD_DnaB"/>
    <property type="match status" value="1"/>
</dbReference>
<dbReference type="Proteomes" id="UP001258181">
    <property type="component" value="Unassembled WGS sequence"/>
</dbReference>
<feature type="domain" description="Replicative helicase loading/DNA remodeling protein DnaB N-terminal winged helix" evidence="4">
    <location>
        <begin position="10"/>
        <end position="270"/>
    </location>
</feature>
<evidence type="ECO:0000313" key="5">
    <source>
        <dbReference type="EMBL" id="MDR7073746.1"/>
    </source>
</evidence>
<gene>
    <name evidence="5" type="ORF">J2X07_002733</name>
</gene>
<feature type="compositionally biased region" description="Polar residues" evidence="2">
    <location>
        <begin position="412"/>
        <end position="422"/>
    </location>
</feature>
<dbReference type="InterPro" id="IPR058660">
    <property type="entry name" value="WHD_DnaB"/>
</dbReference>
<evidence type="ECO:0000256" key="1">
    <source>
        <dbReference type="ARBA" id="ARBA00093462"/>
    </source>
</evidence>
<feature type="region of interest" description="Disordered" evidence="2">
    <location>
        <begin position="410"/>
        <end position="450"/>
    </location>
</feature>
<protein>
    <submittedName>
        <fullName evidence="5">Replication initiation and membrane attachment protein</fullName>
    </submittedName>
</protein>
<feature type="compositionally biased region" description="Polar residues" evidence="2">
    <location>
        <begin position="434"/>
        <end position="446"/>
    </location>
</feature>
<keyword evidence="6" id="KW-1185">Reference proteome</keyword>
<name>A0ABU1U2Z2_9BACL</name>
<evidence type="ECO:0000259" key="3">
    <source>
        <dbReference type="Pfam" id="PF07261"/>
    </source>
</evidence>
<comment type="similarity">
    <text evidence="1">Belongs to the DnaB/DnaD family.</text>
</comment>